<keyword evidence="3" id="KW-1185">Reference proteome</keyword>
<comment type="caution">
    <text evidence="2">The sequence shown here is derived from an EMBL/GenBank/DDBJ whole genome shotgun (WGS) entry which is preliminary data.</text>
</comment>
<organism evidence="2 3">
    <name type="scientific">Streptomonospora alba</name>
    <dbReference type="NCBI Taxonomy" id="183763"/>
    <lineage>
        <taxon>Bacteria</taxon>
        <taxon>Bacillati</taxon>
        <taxon>Actinomycetota</taxon>
        <taxon>Actinomycetes</taxon>
        <taxon>Streptosporangiales</taxon>
        <taxon>Nocardiopsidaceae</taxon>
        <taxon>Streptomonospora</taxon>
    </lineage>
</organism>
<dbReference type="SUPFAM" id="SSF46785">
    <property type="entry name" value="Winged helix' DNA-binding domain"/>
    <property type="match status" value="1"/>
</dbReference>
<accession>A0A0C2JLB5</accession>
<name>A0A0C2JLB5_9ACTN</name>
<dbReference type="InterPro" id="IPR005149">
    <property type="entry name" value="Tscrpt_reg_PadR_N"/>
</dbReference>
<evidence type="ECO:0000313" key="2">
    <source>
        <dbReference type="EMBL" id="KIH99740.1"/>
    </source>
</evidence>
<gene>
    <name evidence="2" type="ORF">LP52_05870</name>
</gene>
<dbReference type="PANTHER" id="PTHR43252">
    <property type="entry name" value="TRANSCRIPTIONAL REGULATOR YQJI"/>
    <property type="match status" value="1"/>
</dbReference>
<evidence type="ECO:0000313" key="3">
    <source>
        <dbReference type="Proteomes" id="UP000031675"/>
    </source>
</evidence>
<dbReference type="STRING" id="183763.LP52_05870"/>
<dbReference type="EMBL" id="JROO01000009">
    <property type="protein sequence ID" value="KIH99740.1"/>
    <property type="molecule type" value="Genomic_DNA"/>
</dbReference>
<dbReference type="InterPro" id="IPR036390">
    <property type="entry name" value="WH_DNA-bd_sf"/>
</dbReference>
<dbReference type="OrthoDB" id="3186544at2"/>
<dbReference type="RefSeq" id="WP_040271378.1">
    <property type="nucleotide sequence ID" value="NZ_JROO01000009.1"/>
</dbReference>
<sequence length="174" mass="19415">MSFAHTVLGLLENGPAHGYDLKKVYDEHFAHDRPLHYGQVYAALARLLKKGLIEVAGTETGGGPERKRYAITDSGVTDLNTWLGTPEAPQQYLQSTLYTKVVLALLAGRPAADVLEVQRSAHLKSMRELTRRKTEGDLAEQLICDHALFHLEADLRWLELTAARVDELAEEVNR</sequence>
<dbReference type="Proteomes" id="UP000031675">
    <property type="component" value="Unassembled WGS sequence"/>
</dbReference>
<protein>
    <submittedName>
        <fullName evidence="2">PadR family transcriptional regulator</fullName>
    </submittedName>
</protein>
<dbReference type="Gene3D" id="1.10.10.10">
    <property type="entry name" value="Winged helix-like DNA-binding domain superfamily/Winged helix DNA-binding domain"/>
    <property type="match status" value="1"/>
</dbReference>
<proteinExistence type="predicted"/>
<dbReference type="InterPro" id="IPR036388">
    <property type="entry name" value="WH-like_DNA-bd_sf"/>
</dbReference>
<dbReference type="Pfam" id="PF03551">
    <property type="entry name" value="PadR"/>
    <property type="match status" value="1"/>
</dbReference>
<feature type="domain" description="Transcription regulator PadR N-terminal" evidence="1">
    <location>
        <begin position="7"/>
        <end position="79"/>
    </location>
</feature>
<evidence type="ECO:0000259" key="1">
    <source>
        <dbReference type="Pfam" id="PF03551"/>
    </source>
</evidence>
<dbReference type="AlphaFoldDB" id="A0A0C2JLB5"/>
<dbReference type="PANTHER" id="PTHR43252:SF6">
    <property type="entry name" value="NEGATIVE TRANSCRIPTION REGULATOR PADR"/>
    <property type="match status" value="1"/>
</dbReference>
<reference evidence="3" key="1">
    <citation type="journal article" date="2015" name="Chem. Biol.">
        <title>Structure, bioactivity, and resistance mechanism of streptomonomicin, an unusual lasso Peptide from an understudied halophilic actinomycete.</title>
        <authorList>
            <person name="Metelev M."/>
            <person name="Tietz J.I."/>
            <person name="Melby J.O."/>
            <person name="Blair P.M."/>
            <person name="Zhu L."/>
            <person name="Livnat I."/>
            <person name="Severinov K."/>
            <person name="Mitchell D.A."/>
        </authorList>
    </citation>
    <scope>NUCLEOTIDE SEQUENCE [LARGE SCALE GENOMIC DNA]</scope>
    <source>
        <strain evidence="3">YIM 90003</strain>
    </source>
</reference>